<reference evidence="2 3" key="2">
    <citation type="journal article" date="2004" name="Nature">
        <title>Finishing the euchromatic sequence of the human genome.</title>
        <authorList>
            <consortium name="International Human Genome Sequencing Consortium"/>
        </authorList>
    </citation>
    <scope>NUCLEOTIDE SEQUENCE [LARGE SCALE GENOMIC DNA]</scope>
</reference>
<dbReference type="EMBL" id="AC098616">
    <property type="status" value="NOT_ANNOTATED_CDS"/>
    <property type="molecule type" value="Genomic_DNA"/>
</dbReference>
<name>F8WAC1_HUMAN</name>
<dbReference type="AlphaFoldDB" id="F8WAC1"/>
<dbReference type="GeneTree" id="ENSGT00390000018696"/>
<dbReference type="Proteomes" id="UP000005640">
    <property type="component" value="Chromosome 3"/>
</dbReference>
<proteinExistence type="predicted"/>
<reference evidence="2 3" key="1">
    <citation type="journal article" date="2001" name="Nature">
        <title>Initial sequencing and analysis of the human genome.</title>
        <authorList>
            <consortium name="International Human Genome Sequencing Consortium"/>
            <person name="Lander E.S."/>
            <person name="Linton L.M."/>
            <person name="Birren B."/>
            <person name="Nusbaum C."/>
            <person name="Zody M.C."/>
            <person name="Baldwin J."/>
            <person name="Devon K."/>
            <person name="Dewar K."/>
            <person name="Doyle M."/>
            <person name="FitzHugh W."/>
            <person name="Funke R."/>
            <person name="Gage D."/>
            <person name="Harris K."/>
            <person name="Heaford A."/>
            <person name="Howland J."/>
            <person name="Kann L."/>
            <person name="Lehoczky J."/>
            <person name="LeVine R."/>
            <person name="McEwan P."/>
            <person name="McKernan K."/>
            <person name="Meldrim J."/>
            <person name="Mesirov J.P."/>
            <person name="Miranda C."/>
            <person name="Morris W."/>
            <person name="Naylor J."/>
            <person name="Raymond C."/>
            <person name="Rosetti M."/>
            <person name="Santos R."/>
            <person name="Sheridan A."/>
            <person name="Sougnez C."/>
            <person name="Stange-Thomann N."/>
            <person name="Stojanovic N."/>
            <person name="Subramanian A."/>
            <person name="Wyman D."/>
            <person name="Rogers J."/>
            <person name="Sulston J."/>
            <person name="Ainscough R."/>
            <person name="Beck S."/>
            <person name="Bentley D."/>
            <person name="Burton J."/>
            <person name="Clee C."/>
            <person name="Carter N."/>
            <person name="Coulson A."/>
            <person name="Deadman R."/>
            <person name="Deloukas P."/>
            <person name="Dunham A."/>
            <person name="Dunham I."/>
            <person name="Durbin R."/>
            <person name="French L."/>
            <person name="Grafham D."/>
            <person name="Gregory S."/>
            <person name="Hubbard T."/>
            <person name="Humphray S."/>
            <person name="Hunt A."/>
            <person name="Jones M."/>
            <person name="Lloyd C."/>
            <person name="McMurray A."/>
            <person name="Matthews L."/>
            <person name="Mercer S."/>
            <person name="Milne S."/>
            <person name="Mullikin J.C."/>
            <person name="Mungall A."/>
            <person name="Plumb R."/>
            <person name="Ross M."/>
            <person name="Shownkeen R."/>
            <person name="Sims S."/>
            <person name="Waterston R.H."/>
            <person name="Wilson R.K."/>
            <person name="Hillier L.W."/>
            <person name="McPherson J.D."/>
            <person name="Marra M.A."/>
            <person name="Mardis E.R."/>
            <person name="Fulton L.A."/>
            <person name="Chinwalla A.T."/>
            <person name="Pepin K.H."/>
            <person name="Gish W.R."/>
            <person name="Chissoe S.L."/>
            <person name="Wendl M.C."/>
            <person name="Delehaunty K.D."/>
            <person name="Miner T.L."/>
            <person name="Delehaunty A."/>
            <person name="Kramer J.B."/>
            <person name="Cook L.L."/>
            <person name="Fulton R.S."/>
            <person name="Johnson D.L."/>
            <person name="Minx P.J."/>
            <person name="Clifton S.W."/>
            <person name="Hawkins T."/>
            <person name="Branscomb E."/>
            <person name="Predki P."/>
            <person name="Richardson P."/>
            <person name="Wenning S."/>
            <person name="Slezak T."/>
            <person name="Doggett N."/>
            <person name="Cheng J.F."/>
            <person name="Olsen A."/>
            <person name="Lucas S."/>
            <person name="Elkin C."/>
            <person name="Uberbacher E."/>
            <person name="Frazier M."/>
            <person name="Gibbs R.A."/>
            <person name="Muzny D.M."/>
            <person name="Scherer S.E."/>
            <person name="Bouck J.B."/>
            <person name="Sodergren E.J."/>
            <person name="Worley K.C."/>
            <person name="Rives C.M."/>
            <person name="Gorrell J.H."/>
            <person name="Metzker M.L."/>
            <person name="Naylor S.L."/>
            <person name="Kucherlapati R.S."/>
            <person name="Nelson D.L."/>
            <person name="Weinstock G.M."/>
            <person name="Sakaki Y."/>
            <person name="Fujiyama A."/>
            <person name="Hattori M."/>
            <person name="Yada T."/>
            <person name="Toyoda A."/>
            <person name="Itoh T."/>
            <person name="Kawagoe C."/>
            <person name="Watanabe H."/>
            <person name="Totoki Y."/>
            <person name="Taylor T."/>
            <person name="Weissenbach J."/>
            <person name="Heilig R."/>
            <person name="Saurin W."/>
            <person name="Artiguenave F."/>
            <person name="Brottier P."/>
            <person name="Bruls T."/>
            <person name="Pelletier E."/>
            <person name="Robert C."/>
            <person name="Wincker P."/>
            <person name="Smith D.R."/>
            <person name="Doucette-Stamm L."/>
            <person name="Rubenfield M."/>
            <person name="Weinstock K."/>
            <person name="Lee H.M."/>
            <person name="Dubois J."/>
            <person name="Rosenthal A."/>
            <person name="Platzer M."/>
            <person name="Nyakatura G."/>
            <person name="Taudien S."/>
            <person name="Rump A."/>
            <person name="Yang H."/>
            <person name="Yu J."/>
            <person name="Wang J."/>
            <person name="Huang G."/>
            <person name="Gu J."/>
            <person name="Hood L."/>
            <person name="Rowen L."/>
            <person name="Madan A."/>
            <person name="Qin S."/>
            <person name="Davis R.W."/>
            <person name="Federspiel N.A."/>
            <person name="Abola A.P."/>
            <person name="Proctor M.J."/>
            <person name="Myers R.M."/>
            <person name="Schmutz J."/>
            <person name="Dickson M."/>
            <person name="Grimwood J."/>
            <person name="Cox D.R."/>
            <person name="Olson M.V."/>
            <person name="Kaul R."/>
            <person name="Raymond C."/>
            <person name="Shimizu N."/>
            <person name="Kawasaki K."/>
            <person name="Minoshima S."/>
            <person name="Evans G.A."/>
            <person name="Athanasiou M."/>
            <person name="Schultz R."/>
            <person name="Roe B.A."/>
            <person name="Chen F."/>
            <person name="Pan H."/>
            <person name="Ramser J."/>
            <person name="Lehrach H."/>
            <person name="Reinhardt R."/>
            <person name="McCombie W.R."/>
            <person name="de la Bastide M."/>
            <person name="Dedhia N."/>
            <person name="Blocker H."/>
            <person name="Hornischer K."/>
            <person name="Nordsiek G."/>
            <person name="Agarwala R."/>
            <person name="Aravind L."/>
            <person name="Bailey J.A."/>
            <person name="Bateman A."/>
            <person name="Batzoglou S."/>
            <person name="Birney E."/>
            <person name="Bork P."/>
            <person name="Brown D.G."/>
            <person name="Burge C.B."/>
            <person name="Cerutti L."/>
            <person name="Chen H.C."/>
            <person name="Church D."/>
            <person name="Clamp M."/>
            <person name="Copley R.R."/>
            <person name="Doerks T."/>
            <person name="Eddy S.R."/>
            <person name="Eichler E.E."/>
            <person name="Furey T.S."/>
            <person name="Galagan J."/>
            <person name="Gilbert J.G."/>
            <person name="Harmon C."/>
            <person name="Hayashizaki Y."/>
            <person name="Haussler D."/>
            <person name="Hermjakob H."/>
            <person name="Hokamp K."/>
            <person name="Jang W."/>
            <person name="Johnson L.S."/>
            <person name="Jones T.A."/>
            <person name="Kasif S."/>
            <person name="Kaspryzk A."/>
            <person name="Kennedy S."/>
            <person name="Kent W.J."/>
            <person name="Kitts P."/>
            <person name="Koonin E.V."/>
            <person name="Korf I."/>
            <person name="Kulp D."/>
            <person name="Lancet D."/>
            <person name="Lowe T.M."/>
            <person name="McLysaght A."/>
            <person name="Mikkelsen T."/>
            <person name="Moran J.V."/>
            <person name="Mulder N."/>
            <person name="Pollara V.J."/>
            <person name="Ponting C.P."/>
            <person name="Schuler G."/>
            <person name="Schultz J."/>
            <person name="Slater G."/>
            <person name="Smit A.F."/>
            <person name="Stupka E."/>
            <person name="Szustakowski J."/>
            <person name="Thierry-Mieg D."/>
            <person name="Thierry-Mieg J."/>
            <person name="Wagner L."/>
            <person name="Wallis J."/>
            <person name="Wheeler R."/>
            <person name="Williams A."/>
            <person name="Wolf Y.I."/>
            <person name="Wolfe K.H."/>
            <person name="Yang S.P."/>
            <person name="Yeh R.F."/>
            <person name="Collins F."/>
            <person name="Guyer M.S."/>
            <person name="Peterson J."/>
            <person name="Felsenfeld A."/>
            <person name="Wetterstrand K.A."/>
            <person name="Patrinos A."/>
            <person name="Morgan M.J."/>
            <person name="de Jong P."/>
            <person name="Catanese J.J."/>
            <person name="Osoegawa K."/>
            <person name="Shizuya H."/>
            <person name="Choi S."/>
            <person name="Chen Y.J."/>
        </authorList>
    </citation>
    <scope>NUCLEOTIDE SEQUENCE [LARGE SCALE GENOMIC DNA]</scope>
</reference>
<evidence type="ECO:0000313" key="3">
    <source>
        <dbReference type="Proteomes" id="UP000005640"/>
    </source>
</evidence>
<accession>F8WAC1</accession>
<dbReference type="HGNC" id="HGNC:28783">
    <property type="gene designation" value="CMC1"/>
</dbReference>
<evidence type="ECO:0000313" key="2">
    <source>
        <dbReference type="Ensembl" id="ENSP00000334960.6"/>
    </source>
</evidence>
<dbReference type="Bgee" id="ENSG00000187118">
    <property type="expression patterns" value="Expressed in granulocyte and 180 other cell types or tissues"/>
</dbReference>
<dbReference type="OrthoDB" id="6224010at2759"/>
<sequence>MALDPAGTGAGSGVCRGASPRVSRRGPCGLDADLGKTSISDMSKKMF</sequence>
<dbReference type="UCSC" id="uc062hrg.1">
    <property type="organism name" value="human"/>
</dbReference>
<gene>
    <name evidence="2" type="primary">CMC1</name>
</gene>
<dbReference type="Ensembl" id="ENST00000334841.10">
    <property type="protein sequence ID" value="ENSP00000334960.6"/>
    <property type="gene ID" value="ENSG00000187118.14"/>
</dbReference>
<dbReference type="OpenTargets" id="ENSG00000187118"/>
<dbReference type="ChiTaRS" id="CMC1">
    <property type="organism name" value="human"/>
</dbReference>
<reference evidence="2" key="4">
    <citation type="submission" date="2025-08" db="UniProtKB">
        <authorList>
            <consortium name="Ensembl"/>
        </authorList>
    </citation>
    <scope>IDENTIFICATION</scope>
</reference>
<keyword evidence="3" id="KW-1185">Reference proteome</keyword>
<feature type="region of interest" description="Disordered" evidence="1">
    <location>
        <begin position="1"/>
        <end position="47"/>
    </location>
</feature>
<dbReference type="EMBL" id="AC092503">
    <property type="status" value="NOT_ANNOTATED_CDS"/>
    <property type="molecule type" value="Genomic_DNA"/>
</dbReference>
<protein>
    <submittedName>
        <fullName evidence="2">C-X9-C motif containing 1</fullName>
    </submittedName>
</protein>
<dbReference type="ExpressionAtlas" id="F8WAC1">
    <property type="expression patterns" value="baseline and differential"/>
</dbReference>
<reference evidence="2" key="5">
    <citation type="submission" date="2025-09" db="UniProtKB">
        <authorList>
            <consortium name="Ensembl"/>
        </authorList>
    </citation>
    <scope>IDENTIFICATION</scope>
</reference>
<dbReference type="Ensembl" id="ENST00000334841.10">
    <property type="protein sequence ID" value="ENSP00000334960.6"/>
    <property type="gene ID" value="ENSG00000187118.15"/>
</dbReference>
<dbReference type="VEuPathDB" id="HostDB:ENSG00000187118"/>
<reference evidence="2 3" key="3">
    <citation type="journal article" date="2006" name="Nature">
        <title>The DNA sequence, annotation and analysis of human chromosome 3.</title>
        <authorList>
            <person name="Muzny D.M."/>
            <person name="Scherer S.E."/>
            <person name="Kaul R."/>
            <person name="Wang J."/>
            <person name="Yu J."/>
            <person name="Sudbrak R."/>
            <person name="Buhay C.J."/>
            <person name="Chen R."/>
            <person name="Cree A."/>
            <person name="Ding Y."/>
            <person name="Dugan-Rocha S."/>
            <person name="Gill R."/>
            <person name="Gunaratne P."/>
            <person name="Harris R.A."/>
            <person name="Hawes A.C."/>
            <person name="Hernandez J."/>
            <person name="Hodgson A.V."/>
            <person name="Hume J."/>
            <person name="Jackson A."/>
            <person name="Khan Z.M."/>
            <person name="Kovar-Smith C."/>
            <person name="Lewis L.R."/>
            <person name="Lozado R.J."/>
            <person name="Metzker M.L."/>
            <person name="Milosavljevic A."/>
            <person name="Miner G.R."/>
            <person name="Morgan M.B."/>
            <person name="Nazareth L.V."/>
            <person name="Scott G."/>
            <person name="Sodergren E."/>
            <person name="Song X.Z."/>
            <person name="Steffen D."/>
            <person name="Wei S."/>
            <person name="Wheeler D.A."/>
            <person name="Wright M.W."/>
            <person name="Worley K.C."/>
            <person name="Yuan Y."/>
            <person name="Zhang Z."/>
            <person name="Adams C.Q."/>
            <person name="Ansari-Lari M.A."/>
            <person name="Ayele M."/>
            <person name="Brown M.J."/>
            <person name="Chen G."/>
            <person name="Chen Z."/>
            <person name="Clendenning J."/>
            <person name="Clerc-Blankenburg K.P."/>
            <person name="Chen R."/>
            <person name="Chen Z."/>
            <person name="Davis C."/>
            <person name="Delgado O."/>
            <person name="Dinh H.H."/>
            <person name="Dong W."/>
            <person name="Draper H."/>
            <person name="Ernst S."/>
            <person name="Fu G."/>
            <person name="Gonzalez-Garay M.L."/>
            <person name="Garcia D.K."/>
            <person name="Gillett W."/>
            <person name="Gu J."/>
            <person name="Hao B."/>
            <person name="Haugen E."/>
            <person name="Havlak P."/>
            <person name="He X."/>
            <person name="Hennig S."/>
            <person name="Hu S."/>
            <person name="Huang W."/>
            <person name="Jackson L.R."/>
            <person name="Jacob L.S."/>
            <person name="Kelly S.H."/>
            <person name="Kube M."/>
            <person name="Levy R."/>
            <person name="Li Z."/>
            <person name="Liu B."/>
            <person name="Liu J."/>
            <person name="Liu W."/>
            <person name="Lu J."/>
            <person name="Maheshwari M."/>
            <person name="Nguyen B.V."/>
            <person name="Okwuonu G.O."/>
            <person name="Palmeiri A."/>
            <person name="Pasternak S."/>
            <person name="Perez L.M."/>
            <person name="Phelps K.A."/>
            <person name="Plopper F.J."/>
            <person name="Qiang B."/>
            <person name="Raymond C."/>
            <person name="Rodriguez R."/>
            <person name="Saenphimmachak C."/>
            <person name="Santibanez J."/>
            <person name="Shen H."/>
            <person name="Shen Y."/>
            <person name="Subramanian S."/>
            <person name="Tabor P.E."/>
            <person name="Verduzco D."/>
            <person name="Waldron L."/>
            <person name="Wang J."/>
            <person name="Wang J."/>
            <person name="Wang Q."/>
            <person name="Williams G.A."/>
            <person name="Wong G.K."/>
            <person name="Yao Z."/>
            <person name="Zhang J."/>
            <person name="Zhang X."/>
            <person name="Zhao G."/>
            <person name="Zhou J."/>
            <person name="Zhou Y."/>
            <person name="Nelson D."/>
            <person name="Lehrach H."/>
            <person name="Reinhardt R."/>
            <person name="Naylor S.L."/>
            <person name="Yang H."/>
            <person name="Olson M."/>
            <person name="Weinstock G."/>
            <person name="Gibbs R.A."/>
        </authorList>
    </citation>
    <scope>NUCLEOTIDE SEQUENCE [LARGE SCALE GENOMIC DNA]</scope>
</reference>
<dbReference type="HOGENOM" id="CLU_3175192_0_0_1"/>
<evidence type="ECO:0000256" key="1">
    <source>
        <dbReference type="SAM" id="MobiDB-lite"/>
    </source>
</evidence>
<organism evidence="2 3">
    <name type="scientific">Homo sapiens</name>
    <name type="common">Human</name>
    <dbReference type="NCBI Taxonomy" id="9606"/>
    <lineage>
        <taxon>Eukaryota</taxon>
        <taxon>Metazoa</taxon>
        <taxon>Chordata</taxon>
        <taxon>Craniata</taxon>
        <taxon>Vertebrata</taxon>
        <taxon>Euteleostomi</taxon>
        <taxon>Mammalia</taxon>
        <taxon>Eutheria</taxon>
        <taxon>Euarchontoglires</taxon>
        <taxon>Primates</taxon>
        <taxon>Haplorrhini</taxon>
        <taxon>Catarrhini</taxon>
        <taxon>Hominidae</taxon>
        <taxon>Homo</taxon>
    </lineage>
</organism>